<dbReference type="EMBL" id="MCGE01000035">
    <property type="protein sequence ID" value="ORZ07406.1"/>
    <property type="molecule type" value="Genomic_DNA"/>
</dbReference>
<name>A0A1X2I349_9FUNG</name>
<evidence type="ECO:0000313" key="1">
    <source>
        <dbReference type="EMBL" id="ORZ07406.1"/>
    </source>
</evidence>
<gene>
    <name evidence="1" type="ORF">BCR42DRAFT_426208</name>
</gene>
<reference evidence="1 2" key="1">
    <citation type="submission" date="2016-07" db="EMBL/GenBank/DDBJ databases">
        <title>Pervasive Adenine N6-methylation of Active Genes in Fungi.</title>
        <authorList>
            <consortium name="DOE Joint Genome Institute"/>
            <person name="Mondo S.J."/>
            <person name="Dannebaum R.O."/>
            <person name="Kuo R.C."/>
            <person name="Labutti K."/>
            <person name="Haridas S."/>
            <person name="Kuo A."/>
            <person name="Salamov A."/>
            <person name="Ahrendt S.R."/>
            <person name="Lipzen A."/>
            <person name="Sullivan W."/>
            <person name="Andreopoulos W.B."/>
            <person name="Clum A."/>
            <person name="Lindquist E."/>
            <person name="Daum C."/>
            <person name="Ramamoorthy G.K."/>
            <person name="Gryganskyi A."/>
            <person name="Culley D."/>
            <person name="Magnuson J.K."/>
            <person name="James T.Y."/>
            <person name="O'Malley M.A."/>
            <person name="Stajich J.E."/>
            <person name="Spatafora J.W."/>
            <person name="Visel A."/>
            <person name="Grigoriev I.V."/>
        </authorList>
    </citation>
    <scope>NUCLEOTIDE SEQUENCE [LARGE SCALE GENOMIC DNA]</scope>
    <source>
        <strain evidence="1 2">NRRL 1336</strain>
    </source>
</reference>
<organism evidence="1 2">
    <name type="scientific">Absidia repens</name>
    <dbReference type="NCBI Taxonomy" id="90262"/>
    <lineage>
        <taxon>Eukaryota</taxon>
        <taxon>Fungi</taxon>
        <taxon>Fungi incertae sedis</taxon>
        <taxon>Mucoromycota</taxon>
        <taxon>Mucoromycotina</taxon>
        <taxon>Mucoromycetes</taxon>
        <taxon>Mucorales</taxon>
        <taxon>Cunninghamellaceae</taxon>
        <taxon>Absidia</taxon>
    </lineage>
</organism>
<dbReference type="AlphaFoldDB" id="A0A1X2I349"/>
<dbReference type="Proteomes" id="UP000193560">
    <property type="component" value="Unassembled WGS sequence"/>
</dbReference>
<accession>A0A1X2I349</accession>
<sequence length="258" mass="29532">MMLKSKASKNEDRFYAVLPQSEYKNALLTSKHQVGQWNISTMASVKLKLYEIMNTRDKLNLLFWSCNYNSSNVGLILPTFATSTLALDASTDYFTTDPYNFDMDNPSTIMLHQTSTDGKKKTSEVGSFQYYIHLKPLEYYTLGSGIYHSIGPDRDAASSSSAVNVDWDKIPLYRRHQIMEPNAHMGPETQLNIVAIHSFKKSAFYLGETPDDCFIFLIGNAVKNKWILDNSQYIFNQDIPDPWVKHHIDDYSTGFNIY</sequence>
<comment type="caution">
    <text evidence="1">The sequence shown here is derived from an EMBL/GenBank/DDBJ whole genome shotgun (WGS) entry which is preliminary data.</text>
</comment>
<proteinExistence type="predicted"/>
<dbReference type="OrthoDB" id="2302437at2759"/>
<keyword evidence="2" id="KW-1185">Reference proteome</keyword>
<dbReference type="STRING" id="90262.A0A1X2I349"/>
<protein>
    <submittedName>
        <fullName evidence="1">Uncharacterized protein</fullName>
    </submittedName>
</protein>
<evidence type="ECO:0000313" key="2">
    <source>
        <dbReference type="Proteomes" id="UP000193560"/>
    </source>
</evidence>